<gene>
    <name evidence="2" type="ORF">FZEAL_3163</name>
</gene>
<evidence type="ECO:0000256" key="1">
    <source>
        <dbReference type="SAM" id="MobiDB-lite"/>
    </source>
</evidence>
<sequence length="200" mass="21208">MNTAAWNVLDTNNLEGLVSFTPSSGDGAALCQGHPARSHLRPSRRGTLILVELQGTTLSYGLQSGRVQDRAAAMLLRKSACSLPAGDAVCVEPWSRLCYHNESLAPGPSPGPELSGRSESWKDSPGTRPQQGASPSSCTHVGDGEYPIAKLSCYGIPLAHWAGPSPRMPFPATASCLSIVSALSQTFIRVHLQLESRSWG</sequence>
<protein>
    <submittedName>
        <fullName evidence="2">Uncharacterized protein</fullName>
    </submittedName>
</protein>
<name>A0A8H4UQ03_9HYPO</name>
<feature type="compositionally biased region" description="Polar residues" evidence="1">
    <location>
        <begin position="127"/>
        <end position="139"/>
    </location>
</feature>
<comment type="caution">
    <text evidence="2">The sequence shown here is derived from an EMBL/GenBank/DDBJ whole genome shotgun (WGS) entry which is preliminary data.</text>
</comment>
<proteinExistence type="predicted"/>
<reference evidence="2" key="2">
    <citation type="submission" date="2020-05" db="EMBL/GenBank/DDBJ databases">
        <authorList>
            <person name="Kim H.-S."/>
            <person name="Proctor R.H."/>
            <person name="Brown D.W."/>
        </authorList>
    </citation>
    <scope>NUCLEOTIDE SEQUENCE</scope>
    <source>
        <strain evidence="2">NRRL 22465</strain>
    </source>
</reference>
<evidence type="ECO:0000313" key="3">
    <source>
        <dbReference type="Proteomes" id="UP000635477"/>
    </source>
</evidence>
<dbReference type="Proteomes" id="UP000635477">
    <property type="component" value="Unassembled WGS sequence"/>
</dbReference>
<keyword evidence="3" id="KW-1185">Reference proteome</keyword>
<dbReference type="AlphaFoldDB" id="A0A8H4UQ03"/>
<organism evidence="2 3">
    <name type="scientific">Fusarium zealandicum</name>
    <dbReference type="NCBI Taxonomy" id="1053134"/>
    <lineage>
        <taxon>Eukaryota</taxon>
        <taxon>Fungi</taxon>
        <taxon>Dikarya</taxon>
        <taxon>Ascomycota</taxon>
        <taxon>Pezizomycotina</taxon>
        <taxon>Sordariomycetes</taxon>
        <taxon>Hypocreomycetidae</taxon>
        <taxon>Hypocreales</taxon>
        <taxon>Nectriaceae</taxon>
        <taxon>Fusarium</taxon>
        <taxon>Fusarium staphyleae species complex</taxon>
    </lineage>
</organism>
<evidence type="ECO:0000313" key="2">
    <source>
        <dbReference type="EMBL" id="KAF4980943.1"/>
    </source>
</evidence>
<dbReference type="EMBL" id="JABEYC010000195">
    <property type="protein sequence ID" value="KAF4980943.1"/>
    <property type="molecule type" value="Genomic_DNA"/>
</dbReference>
<feature type="region of interest" description="Disordered" evidence="1">
    <location>
        <begin position="105"/>
        <end position="139"/>
    </location>
</feature>
<reference evidence="2" key="1">
    <citation type="journal article" date="2020" name="BMC Genomics">
        <title>Correction to: Identification and distribution of gene clusters required for synthesis of sphingolipid metabolism inhibitors in diverse species of the filamentous fungus Fusarium.</title>
        <authorList>
            <person name="Kim H.S."/>
            <person name="Lohmar J.M."/>
            <person name="Busman M."/>
            <person name="Brown D.W."/>
            <person name="Naumann T.A."/>
            <person name="Divon H.H."/>
            <person name="Lysoe E."/>
            <person name="Uhlig S."/>
            <person name="Proctor R.H."/>
        </authorList>
    </citation>
    <scope>NUCLEOTIDE SEQUENCE</scope>
    <source>
        <strain evidence="2">NRRL 22465</strain>
    </source>
</reference>
<accession>A0A8H4UQ03</accession>